<dbReference type="Proteomes" id="UP000027730">
    <property type="component" value="Unassembled WGS sequence"/>
</dbReference>
<feature type="transmembrane region" description="Helical" evidence="8">
    <location>
        <begin position="50"/>
        <end position="70"/>
    </location>
</feature>
<dbReference type="AlphaFoldDB" id="A0A074X537"/>
<dbReference type="InterPro" id="IPR003689">
    <property type="entry name" value="ZIP"/>
</dbReference>
<evidence type="ECO:0000256" key="6">
    <source>
        <dbReference type="ARBA" id="ARBA00023065"/>
    </source>
</evidence>
<dbReference type="NCBIfam" id="TIGR00820">
    <property type="entry name" value="zip"/>
    <property type="match status" value="1"/>
</dbReference>
<keyword evidence="3 8" id="KW-0813">Transport</keyword>
<accession>A0A074X537</accession>
<keyword evidence="4 8" id="KW-0812">Transmembrane</keyword>
<dbReference type="OrthoDB" id="448280at2759"/>
<feature type="region of interest" description="Disordered" evidence="9">
    <location>
        <begin position="156"/>
        <end position="183"/>
    </location>
</feature>
<dbReference type="PANTHER" id="PTHR11040">
    <property type="entry name" value="ZINC/IRON TRANSPORTER"/>
    <property type="match status" value="1"/>
</dbReference>
<evidence type="ECO:0000256" key="9">
    <source>
        <dbReference type="SAM" id="MobiDB-lite"/>
    </source>
</evidence>
<dbReference type="STRING" id="1043004.A0A074X537"/>
<evidence type="ECO:0000256" key="2">
    <source>
        <dbReference type="ARBA" id="ARBA00006939"/>
    </source>
</evidence>
<name>A0A074X537_9PEZI</name>
<evidence type="ECO:0000256" key="5">
    <source>
        <dbReference type="ARBA" id="ARBA00022989"/>
    </source>
</evidence>
<dbReference type="GeneID" id="25408867"/>
<keyword evidence="6 8" id="KW-0406">Ion transport</keyword>
<dbReference type="GO" id="GO:0005385">
    <property type="term" value="F:zinc ion transmembrane transporter activity"/>
    <property type="evidence" value="ECO:0007669"/>
    <property type="project" value="InterPro"/>
</dbReference>
<dbReference type="Pfam" id="PF02535">
    <property type="entry name" value="Zip"/>
    <property type="match status" value="1"/>
</dbReference>
<evidence type="ECO:0000313" key="11">
    <source>
        <dbReference type="Proteomes" id="UP000027730"/>
    </source>
</evidence>
<gene>
    <name evidence="10" type="ORF">M436DRAFT_37592</name>
</gene>
<feature type="transmembrane region" description="Helical" evidence="8">
    <location>
        <begin position="123"/>
        <end position="145"/>
    </location>
</feature>
<comment type="similarity">
    <text evidence="2 8">Belongs to the ZIP transporter (TC 2.A.5) family.</text>
</comment>
<evidence type="ECO:0000256" key="1">
    <source>
        <dbReference type="ARBA" id="ARBA00004141"/>
    </source>
</evidence>
<protein>
    <submittedName>
        <fullName evidence="10">Zinc/iron permease</fullName>
    </submittedName>
</protein>
<feature type="transmembrane region" description="Helical" evidence="8">
    <location>
        <begin position="82"/>
        <end position="103"/>
    </location>
</feature>
<feature type="transmembrane region" description="Helical" evidence="8">
    <location>
        <begin position="313"/>
        <end position="336"/>
    </location>
</feature>
<evidence type="ECO:0000256" key="3">
    <source>
        <dbReference type="ARBA" id="ARBA00022448"/>
    </source>
</evidence>
<feature type="transmembrane region" description="Helical" evidence="8">
    <location>
        <begin position="357"/>
        <end position="374"/>
    </location>
</feature>
<keyword evidence="5 8" id="KW-1133">Transmembrane helix</keyword>
<evidence type="ECO:0000256" key="4">
    <source>
        <dbReference type="ARBA" id="ARBA00022692"/>
    </source>
</evidence>
<feature type="transmembrane region" description="Helical" evidence="8">
    <location>
        <begin position="220"/>
        <end position="239"/>
    </location>
</feature>
<dbReference type="GO" id="GO:0005886">
    <property type="term" value="C:plasma membrane"/>
    <property type="evidence" value="ECO:0007669"/>
    <property type="project" value="TreeGrafter"/>
</dbReference>
<dbReference type="EMBL" id="KL584703">
    <property type="protein sequence ID" value="KEQ77152.1"/>
    <property type="molecule type" value="Genomic_DNA"/>
</dbReference>
<keyword evidence="11" id="KW-1185">Reference proteome</keyword>
<proteinExistence type="inferred from homology"/>
<comment type="subcellular location">
    <subcellularLocation>
        <location evidence="1 8">Membrane</location>
        <topology evidence="1 8">Multi-pass membrane protein</topology>
    </subcellularLocation>
</comment>
<sequence>MRQENAASWSNLPTSVLQAELLRRQANNHDDRPACGTAGNTKDYNMPLHVFALVLILILSTLACSFPLLVRRVPRMPVPRQFLFLSRHFGTGVLIATAFVHLLPTAFTSLTDPCLPPFWNHGYPAMAGFIAMISVMVVVGVEMFFATKGAENGSYNDAEPLAQKTRPSLDDTGSNSDLDLDELDPHVNGNGHGHVVEPILERTGSPSDQQQQQKMLLQCLLLEAGILFHSVFIGMAVSVATGTSFIVLLVAISFHQTFEGLALGSRIAAITIFPKRSPRPWLMALAYGTTTPLGQAIGLLVHNLYDPFSQTGLLMVGIMNAISSGLLLFAGLVELLAEDFLSDESYEVLRGRKRLQACGAVVAGSLLMALVGAWA</sequence>
<dbReference type="PANTHER" id="PTHR11040:SF60">
    <property type="entry name" value="FAMILY ZINC TRANSPORTER, PUTATIVE (AFU_ORTHOLOGUE AFUA_8G04010)-RELATED"/>
    <property type="match status" value="1"/>
</dbReference>
<keyword evidence="7 8" id="KW-0472">Membrane</keyword>
<dbReference type="InterPro" id="IPR004698">
    <property type="entry name" value="Zn/Fe_permease_fun/pln"/>
</dbReference>
<evidence type="ECO:0000313" key="10">
    <source>
        <dbReference type="EMBL" id="KEQ77152.1"/>
    </source>
</evidence>
<dbReference type="HOGENOM" id="CLU_027089_1_2_1"/>
<feature type="transmembrane region" description="Helical" evidence="8">
    <location>
        <begin position="281"/>
        <end position="301"/>
    </location>
</feature>
<reference evidence="10 11" key="1">
    <citation type="journal article" date="2014" name="BMC Genomics">
        <title>Genome sequencing of four Aureobasidium pullulans varieties: biotechnological potential, stress tolerance, and description of new species.</title>
        <authorList>
            <person name="Gostin Ar C."/>
            <person name="Ohm R.A."/>
            <person name="Kogej T."/>
            <person name="Sonjak S."/>
            <person name="Turk M."/>
            <person name="Zajc J."/>
            <person name="Zalar P."/>
            <person name="Grube M."/>
            <person name="Sun H."/>
            <person name="Han J."/>
            <person name="Sharma A."/>
            <person name="Chiniquy J."/>
            <person name="Ngan C.Y."/>
            <person name="Lipzen A."/>
            <person name="Barry K."/>
            <person name="Grigoriev I.V."/>
            <person name="Gunde-Cimerman N."/>
        </authorList>
    </citation>
    <scope>NUCLEOTIDE SEQUENCE [LARGE SCALE GENOMIC DNA]</scope>
    <source>
        <strain evidence="10 11">CBS 147.97</strain>
    </source>
</reference>
<organism evidence="10 11">
    <name type="scientific">Aureobasidium namibiae CBS 147.97</name>
    <dbReference type="NCBI Taxonomy" id="1043004"/>
    <lineage>
        <taxon>Eukaryota</taxon>
        <taxon>Fungi</taxon>
        <taxon>Dikarya</taxon>
        <taxon>Ascomycota</taxon>
        <taxon>Pezizomycotina</taxon>
        <taxon>Dothideomycetes</taxon>
        <taxon>Dothideomycetidae</taxon>
        <taxon>Dothideales</taxon>
        <taxon>Saccotheciaceae</taxon>
        <taxon>Aureobasidium</taxon>
    </lineage>
</organism>
<dbReference type="RefSeq" id="XP_013430663.1">
    <property type="nucleotide sequence ID" value="XM_013575209.1"/>
</dbReference>
<evidence type="ECO:0000256" key="7">
    <source>
        <dbReference type="ARBA" id="ARBA00023136"/>
    </source>
</evidence>
<evidence type="ECO:0000256" key="8">
    <source>
        <dbReference type="RuleBase" id="RU362088"/>
    </source>
</evidence>
<feature type="transmembrane region" description="Helical" evidence="8">
    <location>
        <begin position="245"/>
        <end position="269"/>
    </location>
</feature>